<sequence length="147" mass="16903">MLGDISGVNEIYIVCGYTDMRKSIDGLCAIVIEQLHMDPKRSALYLFCGRRCDRLKALLWESDGFVLLYKRLAVEGRYRWPRDKSEVRPLTWQQFDWLMSGLEIEQPKAIGTYKNVDNLLTKYSGCEQLSKPSQSLENTAFLAVNEA</sequence>
<gene>
    <name evidence="1" type="ORF">SAMN02910411_1961</name>
</gene>
<dbReference type="EMBL" id="OBMR01000006">
    <property type="protein sequence ID" value="SOC03855.1"/>
    <property type="molecule type" value="Genomic_DNA"/>
</dbReference>
<reference evidence="1 2" key="1">
    <citation type="submission" date="2017-08" db="EMBL/GenBank/DDBJ databases">
        <authorList>
            <person name="de Groot N.N."/>
        </authorList>
    </citation>
    <scope>NUCLEOTIDE SEQUENCE [LARGE SCALE GENOMIC DNA]</scope>
    <source>
        <strain evidence="1 2">DSM 9787</strain>
    </source>
</reference>
<dbReference type="PANTHER" id="PTHR36455:SF1">
    <property type="entry name" value="BLR8292 PROTEIN"/>
    <property type="match status" value="1"/>
</dbReference>
<protein>
    <submittedName>
        <fullName evidence="1">Transposase</fullName>
    </submittedName>
</protein>
<dbReference type="AlphaFoldDB" id="A0A285S9B1"/>
<dbReference type="Proteomes" id="UP000219563">
    <property type="component" value="Unassembled WGS sequence"/>
</dbReference>
<evidence type="ECO:0000313" key="2">
    <source>
        <dbReference type="Proteomes" id="UP000219563"/>
    </source>
</evidence>
<name>A0A285S9B1_9FIRM</name>
<dbReference type="Pfam" id="PF05717">
    <property type="entry name" value="TnpB_IS66"/>
    <property type="match status" value="1"/>
</dbReference>
<dbReference type="RefSeq" id="WP_097076318.1">
    <property type="nucleotide sequence ID" value="NZ_OBMR01000006.1"/>
</dbReference>
<evidence type="ECO:0000313" key="1">
    <source>
        <dbReference type="EMBL" id="SOC03855.1"/>
    </source>
</evidence>
<proteinExistence type="predicted"/>
<dbReference type="NCBIfam" id="NF033819">
    <property type="entry name" value="IS66_TnpB"/>
    <property type="match status" value="1"/>
</dbReference>
<dbReference type="InterPro" id="IPR008878">
    <property type="entry name" value="Transposase_IS66_Orf2"/>
</dbReference>
<dbReference type="PANTHER" id="PTHR36455">
    <property type="match status" value="1"/>
</dbReference>
<organism evidence="1 2">
    <name type="scientific">Pseudobutyrivibrio ruminis DSM 9787</name>
    <dbReference type="NCBI Taxonomy" id="1123011"/>
    <lineage>
        <taxon>Bacteria</taxon>
        <taxon>Bacillati</taxon>
        <taxon>Bacillota</taxon>
        <taxon>Clostridia</taxon>
        <taxon>Lachnospirales</taxon>
        <taxon>Lachnospiraceae</taxon>
        <taxon>Pseudobutyrivibrio</taxon>
    </lineage>
</organism>
<accession>A0A285S9B1</accession>